<feature type="compositionally biased region" description="Basic and acidic residues" evidence="1">
    <location>
        <begin position="103"/>
        <end position="118"/>
    </location>
</feature>
<feature type="region of interest" description="Disordered" evidence="1">
    <location>
        <begin position="103"/>
        <end position="189"/>
    </location>
</feature>
<dbReference type="SMART" id="SM00355">
    <property type="entry name" value="ZnF_C2H2"/>
    <property type="match status" value="3"/>
</dbReference>
<accession>A0A9R1TD66</accession>
<dbReference type="KEGG" id="fas:105268785"/>
<dbReference type="PANTHER" id="PTHR21354">
    <property type="entry name" value="ZINC FINGER PROTEIN 511"/>
    <property type="match status" value="1"/>
</dbReference>
<name>A0A9R1TD66_9HYME</name>
<reference evidence="4" key="1">
    <citation type="submission" date="2025-08" db="UniProtKB">
        <authorList>
            <consortium name="RefSeq"/>
        </authorList>
    </citation>
    <scope>IDENTIFICATION</scope>
    <source>
        <strain evidence="4">USDA-PBARC FA_bdor</strain>
        <tissue evidence="4">Whole organism</tissue>
    </source>
</reference>
<evidence type="ECO:0000313" key="3">
    <source>
        <dbReference type="Proteomes" id="UP000694866"/>
    </source>
</evidence>
<feature type="domain" description="C2H2-type" evidence="2">
    <location>
        <begin position="70"/>
        <end position="93"/>
    </location>
</feature>
<gene>
    <name evidence="4" type="primary">l(2)k10201</name>
</gene>
<proteinExistence type="predicted"/>
<evidence type="ECO:0000313" key="4">
    <source>
        <dbReference type="RefSeq" id="XP_011306913.1"/>
    </source>
</evidence>
<sequence length="255" mass="29402">MNEFSCNAPGCTATFKTLVDFEMHYNGCHSFTCMECRKSRPTERLLDIHIQETHDSFFRVLAEKKPMYQCFVSDCHEKFLSPVERREHTMQIHKFPSNYRYDESLKQKSSKETKEKLKRENKKKKAKIRDIDMQNGESEDAMEVDPPKLNSKPANKPKPSINRNQKSRTFIPGLQNSTPKPSDDRNLPSTVANSQAQVALPLAALSFIPRQLMHKSYSGALTKNMKMEREVLENANMMDLAEALPSRKNEKNLES</sequence>
<dbReference type="AlphaFoldDB" id="A0A9R1TD66"/>
<organism evidence="3 4">
    <name type="scientific">Fopius arisanus</name>
    <dbReference type="NCBI Taxonomy" id="64838"/>
    <lineage>
        <taxon>Eukaryota</taxon>
        <taxon>Metazoa</taxon>
        <taxon>Ecdysozoa</taxon>
        <taxon>Arthropoda</taxon>
        <taxon>Hexapoda</taxon>
        <taxon>Insecta</taxon>
        <taxon>Pterygota</taxon>
        <taxon>Neoptera</taxon>
        <taxon>Endopterygota</taxon>
        <taxon>Hymenoptera</taxon>
        <taxon>Apocrita</taxon>
        <taxon>Ichneumonoidea</taxon>
        <taxon>Braconidae</taxon>
        <taxon>Opiinae</taxon>
        <taxon>Fopius</taxon>
    </lineage>
</organism>
<feature type="compositionally biased region" description="Polar residues" evidence="1">
    <location>
        <begin position="161"/>
        <end position="180"/>
    </location>
</feature>
<dbReference type="PROSITE" id="PS00028">
    <property type="entry name" value="ZINC_FINGER_C2H2_1"/>
    <property type="match status" value="1"/>
</dbReference>
<dbReference type="Proteomes" id="UP000694866">
    <property type="component" value="Unplaced"/>
</dbReference>
<dbReference type="InterPro" id="IPR039258">
    <property type="entry name" value="ZNF511"/>
</dbReference>
<dbReference type="GeneID" id="105268785"/>
<evidence type="ECO:0000259" key="2">
    <source>
        <dbReference type="PROSITE" id="PS00028"/>
    </source>
</evidence>
<dbReference type="PANTHER" id="PTHR21354:SF0">
    <property type="entry name" value="ZINC FINGER PROTEIN 511"/>
    <property type="match status" value="1"/>
</dbReference>
<dbReference type="InterPro" id="IPR013087">
    <property type="entry name" value="Znf_C2H2_type"/>
</dbReference>
<dbReference type="RefSeq" id="XP_011306913.1">
    <property type="nucleotide sequence ID" value="XM_011308611.1"/>
</dbReference>
<protein>
    <submittedName>
        <fullName evidence="4">Zinc finger protein 511</fullName>
    </submittedName>
</protein>
<dbReference type="OrthoDB" id="18440at2759"/>
<evidence type="ECO:0000256" key="1">
    <source>
        <dbReference type="SAM" id="MobiDB-lite"/>
    </source>
</evidence>
<keyword evidence="3" id="KW-1185">Reference proteome</keyword>